<organism evidence="9 10">
    <name type="scientific">Corynebacterium kutscheri</name>
    <dbReference type="NCBI Taxonomy" id="35755"/>
    <lineage>
        <taxon>Bacteria</taxon>
        <taxon>Bacillati</taxon>
        <taxon>Actinomycetota</taxon>
        <taxon>Actinomycetes</taxon>
        <taxon>Mycobacteriales</taxon>
        <taxon>Corynebacteriaceae</taxon>
        <taxon>Corynebacterium</taxon>
    </lineage>
</organism>
<comment type="subcellular location">
    <subcellularLocation>
        <location evidence="1">Cell membrane</location>
        <topology evidence="1">Multi-pass membrane protein</topology>
    </subcellularLocation>
</comment>
<sequence>MYIPDAVLPYTRRISWCAFLATLIIASYWFIINNGSLGWYYHIDADVYYEGGKAFLLGKPLYTQRFSVNGFSLPFTYPPLAAMLFAPMAITNTVVSAMALTAVSIILLWWVAVQMLRATGTDSPKLLALWLMPILLLFEPVRQTLSFGQINIMLMALVIADTIAPRPSWARPFQGALIGLAAAIKLTPAVFVLFFLFRCQWKACVATIVSFLFYTTIAAVIRWEDSYLYWTSTISDPNRIGGLIYSGNQSLRGMLVRLIGADTAQSVWLPLAALIGLIIALAMWRMRTHAPELVVLNSLVALLCSPVSWSHHWVWLVPLTIVAASYCWWWAAIVGFISLASTHWLLSPARNAATAWHSWQHIVGNSYVLLSFLVLAVAIVWPPVRSHTRLSTSQVHRI</sequence>
<comment type="similarity">
    <text evidence="7">Belongs to the glycosyltransferase 87 family.</text>
</comment>
<evidence type="ECO:0000313" key="10">
    <source>
        <dbReference type="Proteomes" id="UP000271380"/>
    </source>
</evidence>
<dbReference type="EC" id="2.4.1.-" evidence="9"/>
<feature type="transmembrane region" description="Helical" evidence="8">
    <location>
        <begin position="367"/>
        <end position="384"/>
    </location>
</feature>
<evidence type="ECO:0000313" key="9">
    <source>
        <dbReference type="EMBL" id="VEH05502.1"/>
    </source>
</evidence>
<evidence type="ECO:0000256" key="5">
    <source>
        <dbReference type="ARBA" id="ARBA00022989"/>
    </source>
</evidence>
<keyword evidence="2" id="KW-1003">Cell membrane</keyword>
<feature type="transmembrane region" description="Helical" evidence="8">
    <location>
        <begin position="267"/>
        <end position="286"/>
    </location>
</feature>
<gene>
    <name evidence="9" type="ORF">NCTC949_00643</name>
</gene>
<feature type="transmembrane region" description="Helical" evidence="8">
    <location>
        <begin position="123"/>
        <end position="138"/>
    </location>
</feature>
<keyword evidence="5 8" id="KW-1133">Transmembrane helix</keyword>
<evidence type="ECO:0000256" key="4">
    <source>
        <dbReference type="ARBA" id="ARBA00022692"/>
    </source>
</evidence>
<feature type="transmembrane region" description="Helical" evidence="8">
    <location>
        <begin position="93"/>
        <end position="111"/>
    </location>
</feature>
<evidence type="ECO:0000256" key="8">
    <source>
        <dbReference type="SAM" id="Phobius"/>
    </source>
</evidence>
<name>A0AB38VRA9_9CORY</name>
<keyword evidence="3 9" id="KW-0808">Transferase</keyword>
<feature type="transmembrane region" description="Helical" evidence="8">
    <location>
        <begin position="293"/>
        <end position="316"/>
    </location>
</feature>
<dbReference type="Pfam" id="PF09594">
    <property type="entry name" value="GT87"/>
    <property type="match status" value="1"/>
</dbReference>
<dbReference type="Proteomes" id="UP000271380">
    <property type="component" value="Chromosome"/>
</dbReference>
<proteinExistence type="inferred from homology"/>
<evidence type="ECO:0000256" key="7">
    <source>
        <dbReference type="ARBA" id="ARBA00024033"/>
    </source>
</evidence>
<dbReference type="AlphaFoldDB" id="A0AB38VRA9"/>
<evidence type="ECO:0000256" key="3">
    <source>
        <dbReference type="ARBA" id="ARBA00022679"/>
    </source>
</evidence>
<dbReference type="InterPro" id="IPR018584">
    <property type="entry name" value="GT87"/>
</dbReference>
<reference evidence="9 10" key="1">
    <citation type="submission" date="2018-12" db="EMBL/GenBank/DDBJ databases">
        <authorList>
            <consortium name="Pathogen Informatics"/>
        </authorList>
    </citation>
    <scope>NUCLEOTIDE SEQUENCE [LARGE SCALE GENOMIC DNA]</scope>
    <source>
        <strain evidence="9 10">NCTC949</strain>
    </source>
</reference>
<feature type="transmembrane region" description="Helical" evidence="8">
    <location>
        <begin position="204"/>
        <end position="223"/>
    </location>
</feature>
<evidence type="ECO:0000256" key="1">
    <source>
        <dbReference type="ARBA" id="ARBA00004651"/>
    </source>
</evidence>
<keyword evidence="6 8" id="KW-0472">Membrane</keyword>
<feature type="transmembrane region" description="Helical" evidence="8">
    <location>
        <begin position="328"/>
        <end position="346"/>
    </location>
</feature>
<feature type="transmembrane region" description="Helical" evidence="8">
    <location>
        <begin position="14"/>
        <end position="32"/>
    </location>
</feature>
<keyword evidence="9" id="KW-0328">Glycosyltransferase</keyword>
<dbReference type="GO" id="GO:0005886">
    <property type="term" value="C:plasma membrane"/>
    <property type="evidence" value="ECO:0007669"/>
    <property type="project" value="UniProtKB-SubCell"/>
</dbReference>
<keyword evidence="4 8" id="KW-0812">Transmembrane</keyword>
<accession>A0AB38VRA9</accession>
<dbReference type="GO" id="GO:0016758">
    <property type="term" value="F:hexosyltransferase activity"/>
    <property type="evidence" value="ECO:0007669"/>
    <property type="project" value="InterPro"/>
</dbReference>
<evidence type="ECO:0000256" key="6">
    <source>
        <dbReference type="ARBA" id="ARBA00023136"/>
    </source>
</evidence>
<dbReference type="EMBL" id="LR134377">
    <property type="protein sequence ID" value="VEH05502.1"/>
    <property type="molecule type" value="Genomic_DNA"/>
</dbReference>
<protein>
    <submittedName>
        <fullName evidence="9">Hypothetical membrane protein</fullName>
        <ecNumber evidence="9">2.4.1.-</ecNumber>
    </submittedName>
</protein>
<feature type="transmembrane region" description="Helical" evidence="8">
    <location>
        <begin position="176"/>
        <end position="197"/>
    </location>
</feature>
<dbReference type="RefSeq" id="WP_126316441.1">
    <property type="nucleotide sequence ID" value="NZ_LR134377.1"/>
</dbReference>
<evidence type="ECO:0000256" key="2">
    <source>
        <dbReference type="ARBA" id="ARBA00022475"/>
    </source>
</evidence>